<dbReference type="RefSeq" id="WP_105958804.1">
    <property type="nucleotide sequence ID" value="NZ_PVNS01000006.1"/>
</dbReference>
<sequence>MRMMTREMTSAEELVRKWMMNQQEIGRTTEDMKHTRFVYGSRIMEIGEDGTIRERSEGDVIIFRSPEQPQPPAHLCRCCSMEYDTEKDALQCCAYLD</sequence>
<dbReference type="Proteomes" id="UP000243650">
    <property type="component" value="Unassembled WGS sequence"/>
</dbReference>
<protein>
    <submittedName>
        <fullName evidence="1">Uncharacterized protein</fullName>
    </submittedName>
</protein>
<proteinExistence type="predicted"/>
<dbReference type="AlphaFoldDB" id="A0A2P6MHF7"/>
<keyword evidence="2" id="KW-1185">Reference proteome</keyword>
<comment type="caution">
    <text evidence="1">The sequence shown here is derived from an EMBL/GenBank/DDBJ whole genome shotgun (WGS) entry which is preliminary data.</text>
</comment>
<dbReference type="OrthoDB" id="2381815at2"/>
<name>A0A2P6MHF7_ALKUR</name>
<dbReference type="EMBL" id="PVNS01000006">
    <property type="protein sequence ID" value="PRO65707.1"/>
    <property type="molecule type" value="Genomic_DNA"/>
</dbReference>
<evidence type="ECO:0000313" key="1">
    <source>
        <dbReference type="EMBL" id="PRO65707.1"/>
    </source>
</evidence>
<gene>
    <name evidence="1" type="ORF">C6I21_07340</name>
</gene>
<accession>A0A2P6MHF7</accession>
<organism evidence="1 2">
    <name type="scientific">Alkalicoccus urumqiensis</name>
    <name type="common">Bacillus urumqiensis</name>
    <dbReference type="NCBI Taxonomy" id="1548213"/>
    <lineage>
        <taxon>Bacteria</taxon>
        <taxon>Bacillati</taxon>
        <taxon>Bacillota</taxon>
        <taxon>Bacilli</taxon>
        <taxon>Bacillales</taxon>
        <taxon>Bacillaceae</taxon>
        <taxon>Alkalicoccus</taxon>
    </lineage>
</organism>
<evidence type="ECO:0000313" key="2">
    <source>
        <dbReference type="Proteomes" id="UP000243650"/>
    </source>
</evidence>
<reference evidence="1 2" key="1">
    <citation type="submission" date="2018-03" db="EMBL/GenBank/DDBJ databases">
        <title>Bacillus urumqiensis sp. nov., a moderately haloalkaliphilic bacterium isolated from a salt lake.</title>
        <authorList>
            <person name="Zhao B."/>
            <person name="Liao Z."/>
        </authorList>
    </citation>
    <scope>NUCLEOTIDE SEQUENCE [LARGE SCALE GENOMIC DNA]</scope>
    <source>
        <strain evidence="1 2">BZ-SZ-XJ18</strain>
    </source>
</reference>